<dbReference type="Pfam" id="PF01370">
    <property type="entry name" value="Epimerase"/>
    <property type="match status" value="1"/>
</dbReference>
<name>A0ABQ5NHH5_9BACI</name>
<comment type="caution">
    <text evidence="13">The sequence shown here is derived from an EMBL/GenBank/DDBJ whole genome shotgun (WGS) entry which is preliminary data.</text>
</comment>
<comment type="catalytic activity">
    <reaction evidence="1 11">
        <text>UDP-alpha-D-glucose = UDP-alpha-D-galactose</text>
        <dbReference type="Rhea" id="RHEA:22168"/>
        <dbReference type="ChEBI" id="CHEBI:58885"/>
        <dbReference type="ChEBI" id="CHEBI:66914"/>
        <dbReference type="EC" id="5.1.3.2"/>
    </reaction>
</comment>
<comment type="pathway">
    <text evidence="3 11">Carbohydrate metabolism; galactose metabolism.</text>
</comment>
<evidence type="ECO:0000256" key="11">
    <source>
        <dbReference type="RuleBase" id="RU366046"/>
    </source>
</evidence>
<dbReference type="Proteomes" id="UP001065593">
    <property type="component" value="Unassembled WGS sequence"/>
</dbReference>
<evidence type="ECO:0000256" key="3">
    <source>
        <dbReference type="ARBA" id="ARBA00004947"/>
    </source>
</evidence>
<evidence type="ECO:0000256" key="4">
    <source>
        <dbReference type="ARBA" id="ARBA00007637"/>
    </source>
</evidence>
<dbReference type="CDD" id="cd05247">
    <property type="entry name" value="UDP_G4E_1_SDR_e"/>
    <property type="match status" value="1"/>
</dbReference>
<dbReference type="SUPFAM" id="SSF51735">
    <property type="entry name" value="NAD(P)-binding Rossmann-fold domains"/>
    <property type="match status" value="1"/>
</dbReference>
<keyword evidence="14" id="KW-1185">Reference proteome</keyword>
<dbReference type="EMBL" id="BRZA01000001">
    <property type="protein sequence ID" value="GLC87823.1"/>
    <property type="molecule type" value="Genomic_DNA"/>
</dbReference>
<dbReference type="InterPro" id="IPR036291">
    <property type="entry name" value="NAD(P)-bd_dom_sf"/>
</dbReference>
<evidence type="ECO:0000256" key="5">
    <source>
        <dbReference type="ARBA" id="ARBA00013189"/>
    </source>
</evidence>
<evidence type="ECO:0000256" key="2">
    <source>
        <dbReference type="ARBA" id="ARBA00001911"/>
    </source>
</evidence>
<sequence length="327" mass="36583">MIAVVGGAGYIGSHTVKYLVEQSEPVVVFDNLSTGHQQFVPNDVPFVEGDLASFEDLHKLFTNYPNIHTVIHFAAFAYVGESVVEPAKYYRNNLVNTVNLLDTMLVYNVKNIVFSSTCATYGNPIALPITEEHPQNPINPYGRTKLMMEQLMDDYSTAYGINFAALRYFNAAGAAEDCEIGEWHEPEPHLIPLILDVALGKSEKINVFGSDFDTPDGTCIRDYIHVTDLADAHYRAAKYLIAEKQNLQLNLANGAGYSNLEIIQMAEKVTRIPITYQLTDRRLGDPGQLIGCADKAKNIIHWEPNYNLQQIIETAWAWHQKKFGGKV</sequence>
<evidence type="ECO:0000256" key="9">
    <source>
        <dbReference type="ARBA" id="ARBA00023235"/>
    </source>
</evidence>
<organism evidence="13 14">
    <name type="scientific">Lysinibacillus piscis</name>
    <dbReference type="NCBI Taxonomy" id="2518931"/>
    <lineage>
        <taxon>Bacteria</taxon>
        <taxon>Bacillati</taxon>
        <taxon>Bacillota</taxon>
        <taxon>Bacilli</taxon>
        <taxon>Bacillales</taxon>
        <taxon>Bacillaceae</taxon>
        <taxon>Lysinibacillus</taxon>
    </lineage>
</organism>
<dbReference type="RefSeq" id="WP_264987538.1">
    <property type="nucleotide sequence ID" value="NZ_BRZA01000001.1"/>
</dbReference>
<evidence type="ECO:0000256" key="10">
    <source>
        <dbReference type="ARBA" id="ARBA00023277"/>
    </source>
</evidence>
<dbReference type="InterPro" id="IPR001509">
    <property type="entry name" value="Epimerase_deHydtase"/>
</dbReference>
<keyword evidence="8" id="KW-0299">Galactose metabolism</keyword>
<feature type="domain" description="NAD-dependent epimerase/dehydratase" evidence="12">
    <location>
        <begin position="2"/>
        <end position="246"/>
    </location>
</feature>
<comment type="cofactor">
    <cofactor evidence="2 11">
        <name>NAD(+)</name>
        <dbReference type="ChEBI" id="CHEBI:57540"/>
    </cofactor>
</comment>
<evidence type="ECO:0000313" key="13">
    <source>
        <dbReference type="EMBL" id="GLC87823.1"/>
    </source>
</evidence>
<evidence type="ECO:0000256" key="7">
    <source>
        <dbReference type="ARBA" id="ARBA00023027"/>
    </source>
</evidence>
<dbReference type="NCBIfam" id="TIGR01179">
    <property type="entry name" value="galE"/>
    <property type="match status" value="1"/>
</dbReference>
<evidence type="ECO:0000256" key="8">
    <source>
        <dbReference type="ARBA" id="ARBA00023144"/>
    </source>
</evidence>
<keyword evidence="7 11" id="KW-0520">NAD</keyword>
<dbReference type="PANTHER" id="PTHR43725:SF53">
    <property type="entry name" value="UDP-ARABINOSE 4-EPIMERASE 1"/>
    <property type="match status" value="1"/>
</dbReference>
<keyword evidence="9 11" id="KW-0413">Isomerase</keyword>
<accession>A0ABQ5NHH5</accession>
<evidence type="ECO:0000259" key="12">
    <source>
        <dbReference type="Pfam" id="PF01370"/>
    </source>
</evidence>
<reference evidence="13" key="1">
    <citation type="submission" date="2022-08" db="EMBL/GenBank/DDBJ databases">
        <title>Draft genome sequence of Lysinibacillus sp. strain KH24.</title>
        <authorList>
            <person name="Kanbe H."/>
            <person name="Itoh H."/>
        </authorList>
    </citation>
    <scope>NUCLEOTIDE SEQUENCE</scope>
    <source>
        <strain evidence="13">KH24</strain>
    </source>
</reference>
<keyword evidence="10 11" id="KW-0119">Carbohydrate metabolism</keyword>
<comment type="subunit">
    <text evidence="11">Homodimer.</text>
</comment>
<gene>
    <name evidence="13" type="ORF">LYSBPC_09500</name>
</gene>
<dbReference type="Gene3D" id="3.40.50.720">
    <property type="entry name" value="NAD(P)-binding Rossmann-like Domain"/>
    <property type="match status" value="1"/>
</dbReference>
<evidence type="ECO:0000256" key="6">
    <source>
        <dbReference type="ARBA" id="ARBA00018569"/>
    </source>
</evidence>
<comment type="similarity">
    <text evidence="4 11">Belongs to the NAD(P)-dependent epimerase/dehydratase family.</text>
</comment>
<proteinExistence type="inferred from homology"/>
<dbReference type="EC" id="5.1.3.2" evidence="5 11"/>
<dbReference type="PANTHER" id="PTHR43725">
    <property type="entry name" value="UDP-GLUCOSE 4-EPIMERASE"/>
    <property type="match status" value="1"/>
</dbReference>
<evidence type="ECO:0000256" key="1">
    <source>
        <dbReference type="ARBA" id="ARBA00000083"/>
    </source>
</evidence>
<dbReference type="Gene3D" id="3.90.25.10">
    <property type="entry name" value="UDP-galactose 4-epimerase, domain 1"/>
    <property type="match status" value="1"/>
</dbReference>
<protein>
    <recommendedName>
        <fullName evidence="6 11">UDP-glucose 4-epimerase</fullName>
        <ecNumber evidence="5 11">5.1.3.2</ecNumber>
    </recommendedName>
</protein>
<evidence type="ECO:0000313" key="14">
    <source>
        <dbReference type="Proteomes" id="UP001065593"/>
    </source>
</evidence>
<dbReference type="InterPro" id="IPR005886">
    <property type="entry name" value="UDP_G4E"/>
</dbReference>